<evidence type="ECO:0000313" key="2">
    <source>
        <dbReference type="Proteomes" id="UP000027647"/>
    </source>
</evidence>
<dbReference type="Proteomes" id="UP000027647">
    <property type="component" value="Unassembled WGS sequence"/>
</dbReference>
<dbReference type="InterPro" id="IPR021647">
    <property type="entry name" value="CusF_Ec"/>
</dbReference>
<evidence type="ECO:0008006" key="3">
    <source>
        <dbReference type="Google" id="ProtNLM"/>
    </source>
</evidence>
<dbReference type="STRING" id="1044.EH31_10510"/>
<dbReference type="InterPro" id="IPR042230">
    <property type="entry name" value="CusF_sf"/>
</dbReference>
<protein>
    <recommendedName>
        <fullName evidence="3">Copper-binding protein</fullName>
    </recommendedName>
</protein>
<proteinExistence type="predicted"/>
<dbReference type="AlphaFoldDB" id="A0A074MCL1"/>
<organism evidence="1 2">
    <name type="scientific">Erythrobacter longus</name>
    <dbReference type="NCBI Taxonomy" id="1044"/>
    <lineage>
        <taxon>Bacteria</taxon>
        <taxon>Pseudomonadati</taxon>
        <taxon>Pseudomonadota</taxon>
        <taxon>Alphaproteobacteria</taxon>
        <taxon>Sphingomonadales</taxon>
        <taxon>Erythrobacteraceae</taxon>
        <taxon>Erythrobacter/Porphyrobacter group</taxon>
        <taxon>Erythrobacter</taxon>
    </lineage>
</organism>
<comment type="caution">
    <text evidence="1">The sequence shown here is derived from an EMBL/GenBank/DDBJ whole genome shotgun (WGS) entry which is preliminary data.</text>
</comment>
<keyword evidence="2" id="KW-1185">Reference proteome</keyword>
<dbReference type="OrthoDB" id="5771277at2"/>
<name>A0A074MCL1_ERYLO</name>
<dbReference type="eggNOG" id="COG5569">
    <property type="taxonomic scope" value="Bacteria"/>
</dbReference>
<accession>A0A074MCL1</accession>
<evidence type="ECO:0000313" key="1">
    <source>
        <dbReference type="EMBL" id="KEO90510.1"/>
    </source>
</evidence>
<reference evidence="1 2" key="1">
    <citation type="submission" date="2014-04" db="EMBL/GenBank/DDBJ databases">
        <title>A comprehensive comparison of genomes of Erythrobacter spp. strains.</title>
        <authorList>
            <person name="Zheng Q."/>
        </authorList>
    </citation>
    <scope>NUCLEOTIDE SEQUENCE [LARGE SCALE GENOMIC DNA]</scope>
    <source>
        <strain evidence="1 2">DSM 6997</strain>
    </source>
</reference>
<sequence length="115" mass="12031">MVAPLMLAACDSNAEMGEHEGMTMDDSSMPGMHDGMEQGVTLKTASASGTVTAIDAEAGTVTIDHEAVPELEWPEMVMAFDATEEVRGDVAVGDTVTFEFSTGEEGNTVTSITVQ</sequence>
<dbReference type="EMBL" id="JMIW01000003">
    <property type="protein sequence ID" value="KEO90510.1"/>
    <property type="molecule type" value="Genomic_DNA"/>
</dbReference>
<dbReference type="Gene3D" id="2.40.50.320">
    <property type="entry name" value="Copper binding periplasmic protein CusF"/>
    <property type="match status" value="1"/>
</dbReference>
<dbReference type="Pfam" id="PF11604">
    <property type="entry name" value="CusF_Ec"/>
    <property type="match status" value="1"/>
</dbReference>
<gene>
    <name evidence="1" type="ORF">EH31_10510</name>
</gene>